<dbReference type="EMBL" id="CP097506">
    <property type="protein sequence ID" value="URD98025.1"/>
    <property type="molecule type" value="Genomic_DNA"/>
</dbReference>
<reference evidence="1" key="1">
    <citation type="submission" date="2022-05" db="EMBL/GenBank/DDBJ databases">
        <title>The Musa troglodytarum L. genome provides insights into the mechanism of non-climacteric behaviour and enrichment of carotenoids.</title>
        <authorList>
            <person name="Wang J."/>
        </authorList>
    </citation>
    <scope>NUCLEOTIDE SEQUENCE</scope>
    <source>
        <tissue evidence="1">Leaf</tissue>
    </source>
</reference>
<dbReference type="AlphaFoldDB" id="A0A9E7JY69"/>
<proteinExistence type="predicted"/>
<dbReference type="Proteomes" id="UP001055439">
    <property type="component" value="Chromosome 4"/>
</dbReference>
<protein>
    <submittedName>
        <fullName evidence="1">Uncharacterized protein</fullName>
    </submittedName>
</protein>
<evidence type="ECO:0000313" key="2">
    <source>
        <dbReference type="Proteomes" id="UP001055439"/>
    </source>
</evidence>
<name>A0A9E7JY69_9LILI</name>
<organism evidence="1 2">
    <name type="scientific">Musa troglodytarum</name>
    <name type="common">fe'i banana</name>
    <dbReference type="NCBI Taxonomy" id="320322"/>
    <lineage>
        <taxon>Eukaryota</taxon>
        <taxon>Viridiplantae</taxon>
        <taxon>Streptophyta</taxon>
        <taxon>Embryophyta</taxon>
        <taxon>Tracheophyta</taxon>
        <taxon>Spermatophyta</taxon>
        <taxon>Magnoliopsida</taxon>
        <taxon>Liliopsida</taxon>
        <taxon>Zingiberales</taxon>
        <taxon>Musaceae</taxon>
        <taxon>Musa</taxon>
    </lineage>
</organism>
<gene>
    <name evidence="1" type="ORF">MUK42_10882</name>
</gene>
<accession>A0A9E7JY69</accession>
<keyword evidence="2" id="KW-1185">Reference proteome</keyword>
<sequence length="195" mass="21911">MASPSDNLISSTPLQRLSFGWVEVDNKGGYWSALSSLINLHECQREQSYKLESTSQRQKVRLSVPYSSNRRTKTIIIAAAAPQLRSVALLDFTYPKSGITGRAFHLLHLADPTSPSAVTTLYSALPWSDWEHPKNDLCTRISKYRLPKSSTDFPLGWMKFCAIHNSTMNSFSNSHPSGIMEQYAKHGLRCDGNCW</sequence>
<evidence type="ECO:0000313" key="1">
    <source>
        <dbReference type="EMBL" id="URD98025.1"/>
    </source>
</evidence>